<dbReference type="EMBL" id="JABZXO010000036">
    <property type="protein sequence ID" value="MBF1658148.1"/>
    <property type="molecule type" value="Genomic_DNA"/>
</dbReference>
<comment type="caution">
    <text evidence="1">The sequence shown here is derived from an EMBL/GenBank/DDBJ whole genome shotgun (WGS) entry which is preliminary data.</text>
</comment>
<evidence type="ECO:0000313" key="2">
    <source>
        <dbReference type="Proteomes" id="UP000770330"/>
    </source>
</evidence>
<reference evidence="1" key="1">
    <citation type="submission" date="2020-04" db="EMBL/GenBank/DDBJ databases">
        <title>Deep metagenomics examines the oral microbiome during advanced dental caries in children, revealing novel taxa and co-occurrences with host molecules.</title>
        <authorList>
            <person name="Baker J.L."/>
            <person name="Morton J.T."/>
            <person name="Dinis M."/>
            <person name="Alvarez R."/>
            <person name="Tran N.C."/>
            <person name="Knight R."/>
            <person name="Edlund A."/>
        </authorList>
    </citation>
    <scope>NUCLEOTIDE SEQUENCE</scope>
    <source>
        <strain evidence="1">JCVI_39_bin.18</strain>
    </source>
</reference>
<sequence length="73" mass="8445">MSYRVTYCTCSKMPVEHFNVISTDIPNDAGVCCTTRFKNGGGFDMRAVLEEDARRSTLTYRCSALIRRLFRRR</sequence>
<dbReference type="RefSeq" id="WP_303945857.1">
    <property type="nucleotide sequence ID" value="NZ_JABZXO010000036.1"/>
</dbReference>
<dbReference type="Proteomes" id="UP000770330">
    <property type="component" value="Unassembled WGS sequence"/>
</dbReference>
<organism evidence="1 2">
    <name type="scientific">Rothia mucilaginosa</name>
    <dbReference type="NCBI Taxonomy" id="43675"/>
    <lineage>
        <taxon>Bacteria</taxon>
        <taxon>Bacillati</taxon>
        <taxon>Actinomycetota</taxon>
        <taxon>Actinomycetes</taxon>
        <taxon>Micrococcales</taxon>
        <taxon>Micrococcaceae</taxon>
        <taxon>Rothia</taxon>
    </lineage>
</organism>
<evidence type="ECO:0000313" key="1">
    <source>
        <dbReference type="EMBL" id="MBF1658148.1"/>
    </source>
</evidence>
<name>A0A930KWA0_9MICC</name>
<gene>
    <name evidence="1" type="ORF">HXO61_09510</name>
</gene>
<dbReference type="AlphaFoldDB" id="A0A930KWA0"/>
<protein>
    <submittedName>
        <fullName evidence="1">Uncharacterized protein</fullName>
    </submittedName>
</protein>
<proteinExistence type="predicted"/>
<accession>A0A930KWA0</accession>